<dbReference type="InterPro" id="IPR005119">
    <property type="entry name" value="LysR_subst-bd"/>
</dbReference>
<reference evidence="6 7" key="5">
    <citation type="journal article" date="2011" name="ISME J.">
        <title>Dual transcriptional profiling of a bacterial/fungal confrontation: Collimonas fungivorans versus Aspergillus niger.</title>
        <authorList>
            <person name="Mela F."/>
            <person name="Fritsche K."/>
            <person name="de Boer W."/>
            <person name="van Veen J.A."/>
            <person name="de Graaff L.H."/>
            <person name="van den Berg M."/>
            <person name="Leveau J.H."/>
        </authorList>
    </citation>
    <scope>NUCLEOTIDE SEQUENCE [LARGE SCALE GENOMIC DNA]</scope>
    <source>
        <strain evidence="6 7">Ter331</strain>
    </source>
</reference>
<dbReference type="NCBIfam" id="TIGR03418">
    <property type="entry name" value="chol_sulf_TF"/>
    <property type="match status" value="1"/>
</dbReference>
<dbReference type="eggNOG" id="COG0583">
    <property type="taxonomic scope" value="Bacteria"/>
</dbReference>
<dbReference type="AlphaFoldDB" id="G0AJM3"/>
<evidence type="ECO:0000259" key="5">
    <source>
        <dbReference type="PROSITE" id="PS50931"/>
    </source>
</evidence>
<reference evidence="7" key="6">
    <citation type="submission" date="2011-05" db="EMBL/GenBank/DDBJ databases">
        <title>Complete sequence of Collimonas fungivorans Ter331.</title>
        <authorList>
            <person name="Leveau J.H."/>
        </authorList>
    </citation>
    <scope>NUCLEOTIDE SEQUENCE [LARGE SCALE GENOMIC DNA]</scope>
    <source>
        <strain evidence="7">Ter331</strain>
    </source>
</reference>
<evidence type="ECO:0000256" key="2">
    <source>
        <dbReference type="ARBA" id="ARBA00023015"/>
    </source>
</evidence>
<evidence type="ECO:0000256" key="3">
    <source>
        <dbReference type="ARBA" id="ARBA00023125"/>
    </source>
</evidence>
<reference evidence="6 7" key="2">
    <citation type="journal article" date="2006" name="J. Microbiol. Methods">
        <title>Genomic flank-sequencing of plasposon insertion sites for rapid identification of functional genes.</title>
        <authorList>
            <person name="Leveau J.H."/>
            <person name="Gerards S."/>
            <person name="Fritsche K."/>
            <person name="Zondag G."/>
            <person name="van Veen J.A."/>
        </authorList>
    </citation>
    <scope>NUCLEOTIDE SEQUENCE [LARGE SCALE GENOMIC DNA]</scope>
    <source>
        <strain evidence="6 7">Ter331</strain>
    </source>
</reference>
<comment type="similarity">
    <text evidence="1">Belongs to the LysR transcriptional regulatory family.</text>
</comment>
<reference evidence="6 7" key="4">
    <citation type="journal article" date="2010" name="Environ. Microbiol.">
        <title>The bacterial genus Collimonas: mycophagy, weathering and other adaptive solutions to life in oligotrophic soil environments.</title>
        <authorList>
            <person name="Leveau J.H."/>
            <person name="Uroz S."/>
            <person name="de Boer W."/>
        </authorList>
    </citation>
    <scope>NUCLEOTIDE SEQUENCE [LARGE SCALE GENOMIC DNA]</scope>
    <source>
        <strain evidence="6 7">Ter331</strain>
    </source>
</reference>
<dbReference type="RefSeq" id="WP_014005392.1">
    <property type="nucleotide sequence ID" value="NC_015856.1"/>
</dbReference>
<dbReference type="InterPro" id="IPR036390">
    <property type="entry name" value="WH_DNA-bd_sf"/>
</dbReference>
<dbReference type="PANTHER" id="PTHR30537">
    <property type="entry name" value="HTH-TYPE TRANSCRIPTIONAL REGULATOR"/>
    <property type="match status" value="1"/>
</dbReference>
<dbReference type="STRING" id="1005048.CFU_1406"/>
<sequence>MAKPHRLPPLQSLVFFEAAARHLNFTAAAQELGTTQPAVSHRIGLLEEDLGVPLFKRAHRGVSLSADGVRLFEAVHESLGTIGAAVAHIRAQRSRRVLTVATDFGFAAYWLMPQLGALRKLVADLDVRIVTSQKPFDIREEAVDVAIAFGAGHWPGCEAELLLPEIVIPVCSPGFLASHAAGEDISRLTALPLLHLESEEPTRWLSWDSWFARHRLAASDGAHDLSFNNYPLVIQAAIAGQGLALGWLPLVEDLLRSGQLVRAAAGPVQTDNGYFLVRPNAQRTTAAIDLFRQWIIGECGRLA</sequence>
<dbReference type="InterPro" id="IPR017786">
    <property type="entry name" value="TF_choline_sulphate-util"/>
</dbReference>
<dbReference type="Gene3D" id="1.10.10.10">
    <property type="entry name" value="Winged helix-like DNA-binding domain superfamily/Winged helix DNA-binding domain"/>
    <property type="match status" value="1"/>
</dbReference>
<dbReference type="PRINTS" id="PR00039">
    <property type="entry name" value="HTHLYSR"/>
</dbReference>
<reference evidence="6 7" key="3">
    <citation type="journal article" date="2008" name="FEMS Microbiol. Ecol.">
        <title>Identification and characterization of genes underlying chitinolysis in Collimonas fungivorans Ter331.</title>
        <authorList>
            <person name="Fritsche K."/>
            <person name="de Boer W."/>
            <person name="Gerards S."/>
            <person name="van den Berg M."/>
            <person name="van Veen J.A."/>
            <person name="Leveau J.H."/>
        </authorList>
    </citation>
    <scope>NUCLEOTIDE SEQUENCE [LARGE SCALE GENOMIC DNA]</scope>
    <source>
        <strain evidence="6 7">Ter331</strain>
    </source>
</reference>
<dbReference type="GO" id="GO:0006351">
    <property type="term" value="P:DNA-templated transcription"/>
    <property type="evidence" value="ECO:0007669"/>
    <property type="project" value="TreeGrafter"/>
</dbReference>
<accession>G0AJM3</accession>
<reference evidence="6 7" key="1">
    <citation type="journal article" date="2004" name="Environ. Microbiol.">
        <title>Phylogeny-function analysis of (meta)genomic libraries: screening for expression of ribosomal RNA genes by large-insert library fluorescent in situ hybridization (LIL-FISH).</title>
        <authorList>
            <person name="Leveau J.H."/>
            <person name="Gerards S."/>
            <person name="de Boer W."/>
            <person name="van Veen J.A."/>
        </authorList>
    </citation>
    <scope>NUCLEOTIDE SEQUENCE [LARGE SCALE GENOMIC DNA]</scope>
    <source>
        <strain evidence="6 7">Ter331</strain>
    </source>
</reference>
<dbReference type="EMBL" id="CP002745">
    <property type="protein sequence ID" value="AEK61238.1"/>
    <property type="molecule type" value="Genomic_DNA"/>
</dbReference>
<organism evidence="6 7">
    <name type="scientific">Collimonas fungivorans (strain Ter331)</name>
    <dbReference type="NCBI Taxonomy" id="1005048"/>
    <lineage>
        <taxon>Bacteria</taxon>
        <taxon>Pseudomonadati</taxon>
        <taxon>Pseudomonadota</taxon>
        <taxon>Betaproteobacteria</taxon>
        <taxon>Burkholderiales</taxon>
        <taxon>Oxalobacteraceae</taxon>
        <taxon>Collimonas</taxon>
    </lineage>
</organism>
<dbReference type="InterPro" id="IPR036388">
    <property type="entry name" value="WH-like_DNA-bd_sf"/>
</dbReference>
<dbReference type="PANTHER" id="PTHR30537:SF26">
    <property type="entry name" value="GLYCINE CLEAVAGE SYSTEM TRANSCRIPTIONAL ACTIVATOR"/>
    <property type="match status" value="1"/>
</dbReference>
<dbReference type="Pfam" id="PF03466">
    <property type="entry name" value="LysR_substrate"/>
    <property type="match status" value="1"/>
</dbReference>
<proteinExistence type="inferred from homology"/>
<dbReference type="GO" id="GO:0043565">
    <property type="term" value="F:sequence-specific DNA binding"/>
    <property type="evidence" value="ECO:0007669"/>
    <property type="project" value="TreeGrafter"/>
</dbReference>
<name>G0AJM3_COLFT</name>
<keyword evidence="3" id="KW-0238">DNA-binding</keyword>
<protein>
    <submittedName>
        <fullName evidence="6">Transcriptional regulator</fullName>
    </submittedName>
</protein>
<keyword evidence="7" id="KW-1185">Reference proteome</keyword>
<evidence type="ECO:0000313" key="6">
    <source>
        <dbReference type="EMBL" id="AEK61238.1"/>
    </source>
</evidence>
<dbReference type="FunFam" id="1.10.10.10:FF:000001">
    <property type="entry name" value="LysR family transcriptional regulator"/>
    <property type="match status" value="1"/>
</dbReference>
<feature type="domain" description="HTH lysR-type" evidence="5">
    <location>
        <begin position="8"/>
        <end position="65"/>
    </location>
</feature>
<dbReference type="PROSITE" id="PS50931">
    <property type="entry name" value="HTH_LYSR"/>
    <property type="match status" value="1"/>
</dbReference>
<dbReference type="SUPFAM" id="SSF53850">
    <property type="entry name" value="Periplasmic binding protein-like II"/>
    <property type="match status" value="1"/>
</dbReference>
<keyword evidence="2" id="KW-0805">Transcription regulation</keyword>
<evidence type="ECO:0000313" key="7">
    <source>
        <dbReference type="Proteomes" id="UP000008392"/>
    </source>
</evidence>
<evidence type="ECO:0000256" key="4">
    <source>
        <dbReference type="ARBA" id="ARBA00023163"/>
    </source>
</evidence>
<keyword evidence="4" id="KW-0804">Transcription</keyword>
<evidence type="ECO:0000256" key="1">
    <source>
        <dbReference type="ARBA" id="ARBA00009437"/>
    </source>
</evidence>
<dbReference type="HOGENOM" id="CLU_039613_37_0_4"/>
<dbReference type="Proteomes" id="UP000008392">
    <property type="component" value="Chromosome"/>
</dbReference>
<dbReference type="Gene3D" id="3.40.190.10">
    <property type="entry name" value="Periplasmic binding protein-like II"/>
    <property type="match status" value="2"/>
</dbReference>
<dbReference type="GO" id="GO:0003700">
    <property type="term" value="F:DNA-binding transcription factor activity"/>
    <property type="evidence" value="ECO:0007669"/>
    <property type="project" value="InterPro"/>
</dbReference>
<dbReference type="KEGG" id="cfu:CFU_1406"/>
<dbReference type="Pfam" id="PF00126">
    <property type="entry name" value="HTH_1"/>
    <property type="match status" value="1"/>
</dbReference>
<dbReference type="CDD" id="cd08432">
    <property type="entry name" value="PBP2_GcdR_TrpI_HvrB_AmpR_like"/>
    <property type="match status" value="1"/>
</dbReference>
<gene>
    <name evidence="6" type="ordered locus">CFU_1406</name>
</gene>
<dbReference type="SUPFAM" id="SSF46785">
    <property type="entry name" value="Winged helix' DNA-binding domain"/>
    <property type="match status" value="1"/>
</dbReference>
<dbReference type="InterPro" id="IPR058163">
    <property type="entry name" value="LysR-type_TF_proteobact-type"/>
</dbReference>
<dbReference type="InterPro" id="IPR000847">
    <property type="entry name" value="LysR_HTH_N"/>
</dbReference>